<dbReference type="AlphaFoldDB" id="A0A520M404"/>
<dbReference type="SUPFAM" id="SSF56235">
    <property type="entry name" value="N-terminal nucleophile aminohydrolases (Ntn hydrolases)"/>
    <property type="match status" value="1"/>
</dbReference>
<dbReference type="InterPro" id="IPR029055">
    <property type="entry name" value="Ntn_hydrolases_N"/>
</dbReference>
<keyword evidence="1" id="KW-0808">Transferase</keyword>
<evidence type="ECO:0000313" key="1">
    <source>
        <dbReference type="EMBL" id="RZO15963.1"/>
    </source>
</evidence>
<feature type="non-terminal residue" evidence="1">
    <location>
        <position position="1"/>
    </location>
</feature>
<protein>
    <submittedName>
        <fullName evidence="1">Gamma-glutamyltransferase</fullName>
    </submittedName>
</protein>
<dbReference type="Proteomes" id="UP000318359">
    <property type="component" value="Unassembled WGS sequence"/>
</dbReference>
<organism evidence="1 2">
    <name type="scientific">SAR86 cluster bacterium</name>
    <dbReference type="NCBI Taxonomy" id="2030880"/>
    <lineage>
        <taxon>Bacteria</taxon>
        <taxon>Pseudomonadati</taxon>
        <taxon>Pseudomonadota</taxon>
        <taxon>Gammaproteobacteria</taxon>
        <taxon>SAR86 cluster</taxon>
    </lineage>
</organism>
<name>A0A520M404_9GAMM</name>
<evidence type="ECO:0000313" key="2">
    <source>
        <dbReference type="Proteomes" id="UP000318359"/>
    </source>
</evidence>
<reference evidence="1 2" key="1">
    <citation type="submission" date="2019-02" db="EMBL/GenBank/DDBJ databases">
        <title>Prokaryotic population dynamics and viral predation in marine succession experiment using metagenomics: the confinement effect.</title>
        <authorList>
            <person name="Haro-Moreno J.M."/>
            <person name="Rodriguez-Valera F."/>
            <person name="Lopez-Perez M."/>
        </authorList>
    </citation>
    <scope>NUCLEOTIDE SEQUENCE [LARGE SCALE GENOMIC DNA]</scope>
    <source>
        <strain evidence="1">MED-G167</strain>
    </source>
</reference>
<gene>
    <name evidence="1" type="ORF">EVB00_03540</name>
</gene>
<proteinExistence type="predicted"/>
<dbReference type="EMBL" id="SHBM01000062">
    <property type="protein sequence ID" value="RZO15963.1"/>
    <property type="molecule type" value="Genomic_DNA"/>
</dbReference>
<accession>A0A520M404</accession>
<comment type="caution">
    <text evidence="1">The sequence shown here is derived from an EMBL/GenBank/DDBJ whole genome shotgun (WGS) entry which is preliminary data.</text>
</comment>
<sequence length="66" mass="7539">HKDWPYAGLDYESTLSSDISNQLEYMGHQPERQKTMGSTQSIHVINGINYGYADLRRPNAGVSRQR</sequence>
<dbReference type="GO" id="GO:0016740">
    <property type="term" value="F:transferase activity"/>
    <property type="evidence" value="ECO:0007669"/>
    <property type="project" value="UniProtKB-KW"/>
</dbReference>